<organism evidence="2 3">
    <name type="scientific">Egibacter rhizosphaerae</name>
    <dbReference type="NCBI Taxonomy" id="1670831"/>
    <lineage>
        <taxon>Bacteria</taxon>
        <taxon>Bacillati</taxon>
        <taxon>Actinomycetota</taxon>
        <taxon>Nitriliruptoria</taxon>
        <taxon>Egibacterales</taxon>
        <taxon>Egibacteraceae</taxon>
        <taxon>Egibacter</taxon>
    </lineage>
</organism>
<dbReference type="Gene3D" id="1.20.200.10">
    <property type="entry name" value="Fumarase/aspartase (Central domain)"/>
    <property type="match status" value="1"/>
</dbReference>
<reference evidence="2 3" key="1">
    <citation type="submission" date="2019-01" db="EMBL/GenBank/DDBJ databases">
        <title>Egibacter rhizosphaerae EGI 80759T.</title>
        <authorList>
            <person name="Chen D.-D."/>
            <person name="Tian Y."/>
            <person name="Jiao J.-Y."/>
            <person name="Zhang X.-T."/>
            <person name="Zhang Y.-G."/>
            <person name="Zhang Y."/>
            <person name="Xiao M."/>
            <person name="Shu W.-S."/>
            <person name="Li W.-J."/>
        </authorList>
    </citation>
    <scope>NUCLEOTIDE SEQUENCE [LARGE SCALE GENOMIC DNA]</scope>
    <source>
        <strain evidence="2 3">EGI 80759</strain>
    </source>
</reference>
<dbReference type="AlphaFoldDB" id="A0A411YAQ8"/>
<protein>
    <submittedName>
        <fullName evidence="2">Histidine ammonia-lyase</fullName>
    </submittedName>
</protein>
<dbReference type="Gene3D" id="1.10.275.10">
    <property type="entry name" value="Fumarase/aspartase (N-terminal domain)"/>
    <property type="match status" value="1"/>
</dbReference>
<keyword evidence="3" id="KW-1185">Reference proteome</keyword>
<dbReference type="Pfam" id="PF00221">
    <property type="entry name" value="Lyase_aromatic"/>
    <property type="match status" value="1"/>
</dbReference>
<accession>A0A411YAQ8</accession>
<dbReference type="OrthoDB" id="5110661at2"/>
<dbReference type="InterPro" id="IPR008948">
    <property type="entry name" value="L-Aspartase-like"/>
</dbReference>
<evidence type="ECO:0000313" key="3">
    <source>
        <dbReference type="Proteomes" id="UP000291469"/>
    </source>
</evidence>
<proteinExistence type="predicted"/>
<dbReference type="PANTHER" id="PTHR10362">
    <property type="entry name" value="HISTIDINE AMMONIA-LYASE"/>
    <property type="match status" value="1"/>
</dbReference>
<gene>
    <name evidence="2" type="ORF">ER308_01145</name>
</gene>
<keyword evidence="1 2" id="KW-0456">Lyase</keyword>
<evidence type="ECO:0000313" key="2">
    <source>
        <dbReference type="EMBL" id="QBI18313.1"/>
    </source>
</evidence>
<dbReference type="GO" id="GO:0016841">
    <property type="term" value="F:ammonia-lyase activity"/>
    <property type="evidence" value="ECO:0007669"/>
    <property type="project" value="UniProtKB-ARBA"/>
</dbReference>
<dbReference type="KEGG" id="erz:ER308_01145"/>
<dbReference type="Proteomes" id="UP000291469">
    <property type="component" value="Chromosome"/>
</dbReference>
<dbReference type="EMBL" id="CP036402">
    <property type="protein sequence ID" value="QBI18313.1"/>
    <property type="molecule type" value="Genomic_DNA"/>
</dbReference>
<dbReference type="InterPro" id="IPR024083">
    <property type="entry name" value="Fumarase/histidase_N"/>
</dbReference>
<dbReference type="SUPFAM" id="SSF48557">
    <property type="entry name" value="L-aspartase-like"/>
    <property type="match status" value="1"/>
</dbReference>
<name>A0A411YAQ8_9ACTN</name>
<dbReference type="InterPro" id="IPR001106">
    <property type="entry name" value="Aromatic_Lyase"/>
</dbReference>
<sequence length="517" mass="54424">MVADRRPRSRHDGGHRLVVTRKERLVPTVRHPDDLDRSTLERVAFEGAPLSIEPALLARVDEHRELMLTALAGERVYGVTTGMGFLSTIDLDDEARASHQRRLLLGRAVGSAPWLPPEEVRAIMLARLAEFLHGNSGVSGALCSYIADRLNDGFCPAVPERAVGAAGEIQPLAHLFQTFVGVGLVLGDRGGTEEAEAALAGRGVAPYEPGPKEGLALLAGAPAAVGLSSARLRVAERLSAQQTVVAAAACEGIDAPRSPYSSELGGLARDPVLAGVLTELSGLLGDGVADAGHQAPVSFRVVPQVLTQLRRTVVRLGEDTDRRLGAVTDSPAFVDGRFVTSGAFHAIDLASGLDHLALALAQVGELAVQRTHRLLDERVTGLPAQLTREAGGCGLVVVHKRAVGALNELRRLAAPVSLGAADTSLGQEDVQTFTFEAAARLRRVEELATEITACELLCVRQAWWLRGRAPEHGVLGALAGVVAGAVPPVEEDRPLGPEIDRLVALLDADGLPPPPSA</sequence>
<evidence type="ECO:0000256" key="1">
    <source>
        <dbReference type="ARBA" id="ARBA00023239"/>
    </source>
</evidence>